<feature type="signal peptide" evidence="2">
    <location>
        <begin position="1"/>
        <end position="21"/>
    </location>
</feature>
<dbReference type="EMBL" id="CATQJA010002707">
    <property type="protein sequence ID" value="CAJ0586058.1"/>
    <property type="molecule type" value="Genomic_DNA"/>
</dbReference>
<dbReference type="AlphaFoldDB" id="A0AA36DEF3"/>
<reference evidence="3" key="1">
    <citation type="submission" date="2023-06" db="EMBL/GenBank/DDBJ databases">
        <authorList>
            <person name="Delattre M."/>
        </authorList>
    </citation>
    <scope>NUCLEOTIDE SEQUENCE</scope>
    <source>
        <strain evidence="3">AF72</strain>
    </source>
</reference>
<feature type="chain" id="PRO_5041282033" evidence="2">
    <location>
        <begin position="22"/>
        <end position="405"/>
    </location>
</feature>
<comment type="caution">
    <text evidence="3">The sequence shown here is derived from an EMBL/GenBank/DDBJ whole genome shotgun (WGS) entry which is preliminary data.</text>
</comment>
<evidence type="ECO:0000313" key="4">
    <source>
        <dbReference type="Proteomes" id="UP001177023"/>
    </source>
</evidence>
<evidence type="ECO:0000256" key="2">
    <source>
        <dbReference type="SAM" id="SignalP"/>
    </source>
</evidence>
<organism evidence="3 4">
    <name type="scientific">Mesorhabditis spiculigera</name>
    <dbReference type="NCBI Taxonomy" id="96644"/>
    <lineage>
        <taxon>Eukaryota</taxon>
        <taxon>Metazoa</taxon>
        <taxon>Ecdysozoa</taxon>
        <taxon>Nematoda</taxon>
        <taxon>Chromadorea</taxon>
        <taxon>Rhabditida</taxon>
        <taxon>Rhabditina</taxon>
        <taxon>Rhabditomorpha</taxon>
        <taxon>Rhabditoidea</taxon>
        <taxon>Rhabditidae</taxon>
        <taxon>Mesorhabditinae</taxon>
        <taxon>Mesorhabditis</taxon>
    </lineage>
</organism>
<keyword evidence="2" id="KW-0732">Signal</keyword>
<gene>
    <name evidence="3" type="ORF">MSPICULIGERA_LOCUS24066</name>
</gene>
<evidence type="ECO:0000256" key="1">
    <source>
        <dbReference type="SAM" id="MobiDB-lite"/>
    </source>
</evidence>
<proteinExistence type="predicted"/>
<feature type="non-terminal residue" evidence="3">
    <location>
        <position position="1"/>
    </location>
</feature>
<name>A0AA36DEF3_9BILA</name>
<sequence>MAPLRPFLLVVVFLSMAVVDAATPPTLYCPQKNGPWLNNGTQCQKEFENPEKKRLIVFSEIVVESGDPSSYQSPRNIIHYVCPQRTIWCPGIVNDTQHTTFGCYLENTVSITKEGTACHCVAVDNMTAPRLDQALHEELQKLLDFYQWDATQCTSKAPEERPRGVSFPWPTYCSVTGQPFNPVDKCTMHRGSVNSEPERKKRYEEWDPRVFYSEHLFAYDGSRTQYTYACDLLEETFCLSWRDPVMNASSPAGCYSGAYRKNIGSDCVCDVLDEKVKPSRQGNVSWQLLAAYASLPKPSNGPTCGAQARFERPSDFEQPYTAPPPPTNSTTPNGTTTTTSTMSTTSERPIASTKAEQSGEQGAENKLEDITEDKLLVDMGNHWQFLVTLLSHRQERHLSKVVSRP</sequence>
<protein>
    <submittedName>
        <fullName evidence="3">Uncharacterized protein</fullName>
    </submittedName>
</protein>
<evidence type="ECO:0000313" key="3">
    <source>
        <dbReference type="EMBL" id="CAJ0586058.1"/>
    </source>
</evidence>
<feature type="region of interest" description="Disordered" evidence="1">
    <location>
        <begin position="315"/>
        <end position="366"/>
    </location>
</feature>
<keyword evidence="4" id="KW-1185">Reference proteome</keyword>
<feature type="compositionally biased region" description="Low complexity" evidence="1">
    <location>
        <begin position="328"/>
        <end position="346"/>
    </location>
</feature>
<dbReference type="Proteomes" id="UP001177023">
    <property type="component" value="Unassembled WGS sequence"/>
</dbReference>
<accession>A0AA36DEF3</accession>